<evidence type="ECO:0000313" key="8">
    <source>
        <dbReference type="Proteomes" id="UP000335636"/>
    </source>
</evidence>
<sequence length="250" mass="26781">MLSRIGGSIPIVFSYFSEFLAQEKRGEHLSWLCMFWMIGGVYAAAMAWAIIPHYGRSPRGSPGPPCGGSPPTPASDLPADAMTLSLPGWSFQMGSAYQFHSWRVFVLVCAFPSVFAIGALTTQPESPRFFLEVNGAVLGEGIRTLGTYLASFALERLSRGILWVEKQGIVQPCVASDFAVRSPGPGPGFIAHVPTLLPPRTTPGSRRLGVMHAHGPEFKYRLGVAVFRLGQGSAALSQGADLDAGSCLRL</sequence>
<reference evidence="7" key="1">
    <citation type="submission" date="2019-04" db="EMBL/GenBank/DDBJ databases">
        <authorList>
            <person name="Alioto T."/>
            <person name="Alioto T."/>
        </authorList>
    </citation>
    <scope>NUCLEOTIDE SEQUENCE [LARGE SCALE GENOMIC DNA]</scope>
</reference>
<dbReference type="InterPro" id="IPR036259">
    <property type="entry name" value="MFS_trans_sf"/>
</dbReference>
<dbReference type="GO" id="GO:0030672">
    <property type="term" value="C:synaptic vesicle membrane"/>
    <property type="evidence" value="ECO:0007669"/>
    <property type="project" value="TreeGrafter"/>
</dbReference>
<comment type="subcellular location">
    <subcellularLocation>
        <location evidence="1">Membrane</location>
        <topology evidence="1">Multi-pass membrane protein</topology>
    </subcellularLocation>
</comment>
<evidence type="ECO:0000256" key="6">
    <source>
        <dbReference type="SAM" id="Phobius"/>
    </source>
</evidence>
<feature type="transmembrane region" description="Helical" evidence="6">
    <location>
        <begin position="29"/>
        <end position="51"/>
    </location>
</feature>
<dbReference type="SUPFAM" id="SSF103473">
    <property type="entry name" value="MFS general substrate transporter"/>
    <property type="match status" value="1"/>
</dbReference>
<dbReference type="PANTHER" id="PTHR23511">
    <property type="entry name" value="SYNAPTIC VESICLE GLYCOPROTEIN 2"/>
    <property type="match status" value="1"/>
</dbReference>
<name>A0A5E4BTW7_MARMO</name>
<evidence type="ECO:0000313" key="7">
    <source>
        <dbReference type="EMBL" id="VTJ72359.1"/>
    </source>
</evidence>
<gene>
    <name evidence="7" type="ORF">MONAX_5E018526</name>
</gene>
<organism evidence="7 8">
    <name type="scientific">Marmota monax</name>
    <name type="common">Woodchuck</name>
    <dbReference type="NCBI Taxonomy" id="9995"/>
    <lineage>
        <taxon>Eukaryota</taxon>
        <taxon>Metazoa</taxon>
        <taxon>Chordata</taxon>
        <taxon>Craniata</taxon>
        <taxon>Vertebrata</taxon>
        <taxon>Euteleostomi</taxon>
        <taxon>Mammalia</taxon>
        <taxon>Eutheria</taxon>
        <taxon>Euarchontoglires</taxon>
        <taxon>Glires</taxon>
        <taxon>Rodentia</taxon>
        <taxon>Sciuromorpha</taxon>
        <taxon>Sciuridae</taxon>
        <taxon>Xerinae</taxon>
        <taxon>Marmotini</taxon>
        <taxon>Marmota</taxon>
    </lineage>
</organism>
<evidence type="ECO:0000256" key="2">
    <source>
        <dbReference type="ARBA" id="ARBA00022448"/>
    </source>
</evidence>
<dbReference type="EMBL" id="CABDUW010000619">
    <property type="protein sequence ID" value="VTJ72359.1"/>
    <property type="molecule type" value="Genomic_DNA"/>
</dbReference>
<keyword evidence="5 6" id="KW-0472">Membrane</keyword>
<evidence type="ECO:0000256" key="3">
    <source>
        <dbReference type="ARBA" id="ARBA00022692"/>
    </source>
</evidence>
<evidence type="ECO:0000256" key="4">
    <source>
        <dbReference type="ARBA" id="ARBA00022989"/>
    </source>
</evidence>
<comment type="caution">
    <text evidence="7">The sequence shown here is derived from an EMBL/GenBank/DDBJ whole genome shotgun (WGS) entry which is preliminary data.</text>
</comment>
<dbReference type="AlphaFoldDB" id="A0A5E4BTW7"/>
<accession>A0A5E4BTW7</accession>
<keyword evidence="4 6" id="KW-1133">Transmembrane helix</keyword>
<dbReference type="PANTHER" id="PTHR23511:SF11">
    <property type="entry name" value="SYNAPTIC VESICLE GLYCOPROTEIN 2A"/>
    <property type="match status" value="1"/>
</dbReference>
<evidence type="ECO:0000256" key="5">
    <source>
        <dbReference type="ARBA" id="ARBA00023136"/>
    </source>
</evidence>
<dbReference type="Gene3D" id="1.20.1250.20">
    <property type="entry name" value="MFS general substrate transporter like domains"/>
    <property type="match status" value="1"/>
</dbReference>
<evidence type="ECO:0008006" key="9">
    <source>
        <dbReference type="Google" id="ProtNLM"/>
    </source>
</evidence>
<keyword evidence="8" id="KW-1185">Reference proteome</keyword>
<proteinExistence type="predicted"/>
<evidence type="ECO:0000256" key="1">
    <source>
        <dbReference type="ARBA" id="ARBA00004141"/>
    </source>
</evidence>
<dbReference type="Proteomes" id="UP000335636">
    <property type="component" value="Unassembled WGS sequence"/>
</dbReference>
<keyword evidence="3 6" id="KW-0812">Transmembrane</keyword>
<protein>
    <recommendedName>
        <fullName evidence="9">Major facilitator superfamily (MFS) profile domain-containing protein</fullName>
    </recommendedName>
</protein>
<feature type="transmembrane region" description="Helical" evidence="6">
    <location>
        <begin position="102"/>
        <end position="121"/>
    </location>
</feature>
<keyword evidence="2" id="KW-0813">Transport</keyword>
<dbReference type="GO" id="GO:0043005">
    <property type="term" value="C:neuron projection"/>
    <property type="evidence" value="ECO:0007669"/>
    <property type="project" value="TreeGrafter"/>
</dbReference>